<keyword evidence="2" id="KW-1185">Reference proteome</keyword>
<dbReference type="SUPFAM" id="SSF51735">
    <property type="entry name" value="NAD(P)-binding Rossmann-fold domains"/>
    <property type="match status" value="1"/>
</dbReference>
<dbReference type="PANTHER" id="PTHR43162:SF1">
    <property type="entry name" value="PRESTALK A DIFFERENTIATION PROTEIN A"/>
    <property type="match status" value="1"/>
</dbReference>
<protein>
    <recommendedName>
        <fullName evidence="3">NAD(P)-binding domain-containing protein</fullName>
    </recommendedName>
</protein>
<dbReference type="PANTHER" id="PTHR43162">
    <property type="match status" value="1"/>
</dbReference>
<sequence>MAHITVLPASTKAGYATIKSLLASPERPTVRGIYRDPTKAPSEFLSDPKFEAVQGDVGKGTGLDFSSSSAVFYVPPPIYDGTEVGAWALQTATNVKSALEKAPNVKKLVLHSAVGAQNETGIGYLKLNHITDKILENSVPEVLIVKPSWYYDIWEEAVKTMREEPPYLESIFSPADFEIPMLSVKDIGAYCAKELLSLEALEKSPKAVDLFGPRLYSALDVKQALETITGKKAELRIIGKEGLREYWAERLPEVYVDDFVEFLSAQHPGGILTREHGYKEGVTVRCETELVDELRELFGRGE</sequence>
<dbReference type="Proteomes" id="UP001302126">
    <property type="component" value="Unassembled WGS sequence"/>
</dbReference>
<dbReference type="EMBL" id="MU864489">
    <property type="protein sequence ID" value="KAK4184419.1"/>
    <property type="molecule type" value="Genomic_DNA"/>
</dbReference>
<dbReference type="Gene3D" id="3.40.50.720">
    <property type="entry name" value="NAD(P)-binding Rossmann-like Domain"/>
    <property type="match status" value="1"/>
</dbReference>
<dbReference type="AlphaFoldDB" id="A0AAN7AF81"/>
<evidence type="ECO:0000313" key="2">
    <source>
        <dbReference type="Proteomes" id="UP001302126"/>
    </source>
</evidence>
<dbReference type="Gene3D" id="3.90.25.10">
    <property type="entry name" value="UDP-galactose 4-epimerase, domain 1"/>
    <property type="match status" value="1"/>
</dbReference>
<proteinExistence type="predicted"/>
<dbReference type="InterPro" id="IPR036291">
    <property type="entry name" value="NAD(P)-bd_dom_sf"/>
</dbReference>
<name>A0AAN7AF81_9PEZI</name>
<accession>A0AAN7AF81</accession>
<comment type="caution">
    <text evidence="1">The sequence shown here is derived from an EMBL/GenBank/DDBJ whole genome shotgun (WGS) entry which is preliminary data.</text>
</comment>
<dbReference type="InterPro" id="IPR051604">
    <property type="entry name" value="Ergot_Alk_Oxidoreductase"/>
</dbReference>
<gene>
    <name evidence="1" type="ORF">QBC35DRAFT_57903</name>
</gene>
<evidence type="ECO:0008006" key="3">
    <source>
        <dbReference type="Google" id="ProtNLM"/>
    </source>
</evidence>
<reference evidence="1" key="1">
    <citation type="journal article" date="2023" name="Mol. Phylogenet. Evol.">
        <title>Genome-scale phylogeny and comparative genomics of the fungal order Sordariales.</title>
        <authorList>
            <person name="Hensen N."/>
            <person name="Bonometti L."/>
            <person name="Westerberg I."/>
            <person name="Brannstrom I.O."/>
            <person name="Guillou S."/>
            <person name="Cros-Aarteil S."/>
            <person name="Calhoun S."/>
            <person name="Haridas S."/>
            <person name="Kuo A."/>
            <person name="Mondo S."/>
            <person name="Pangilinan J."/>
            <person name="Riley R."/>
            <person name="LaButti K."/>
            <person name="Andreopoulos B."/>
            <person name="Lipzen A."/>
            <person name="Chen C."/>
            <person name="Yan M."/>
            <person name="Daum C."/>
            <person name="Ng V."/>
            <person name="Clum A."/>
            <person name="Steindorff A."/>
            <person name="Ohm R.A."/>
            <person name="Martin F."/>
            <person name="Silar P."/>
            <person name="Natvig D.O."/>
            <person name="Lalanne C."/>
            <person name="Gautier V."/>
            <person name="Ament-Velasquez S.L."/>
            <person name="Kruys A."/>
            <person name="Hutchinson M.I."/>
            <person name="Powell A.J."/>
            <person name="Barry K."/>
            <person name="Miller A.N."/>
            <person name="Grigoriev I.V."/>
            <person name="Debuchy R."/>
            <person name="Gladieux P."/>
            <person name="Hiltunen Thoren M."/>
            <person name="Johannesson H."/>
        </authorList>
    </citation>
    <scope>NUCLEOTIDE SEQUENCE</scope>
    <source>
        <strain evidence="1">PSN309</strain>
    </source>
</reference>
<reference evidence="1" key="2">
    <citation type="submission" date="2023-05" db="EMBL/GenBank/DDBJ databases">
        <authorList>
            <consortium name="Lawrence Berkeley National Laboratory"/>
            <person name="Steindorff A."/>
            <person name="Hensen N."/>
            <person name="Bonometti L."/>
            <person name="Westerberg I."/>
            <person name="Brannstrom I.O."/>
            <person name="Guillou S."/>
            <person name="Cros-Aarteil S."/>
            <person name="Calhoun S."/>
            <person name="Haridas S."/>
            <person name="Kuo A."/>
            <person name="Mondo S."/>
            <person name="Pangilinan J."/>
            <person name="Riley R."/>
            <person name="Labutti K."/>
            <person name="Andreopoulos B."/>
            <person name="Lipzen A."/>
            <person name="Chen C."/>
            <person name="Yanf M."/>
            <person name="Daum C."/>
            <person name="Ng V."/>
            <person name="Clum A."/>
            <person name="Ohm R."/>
            <person name="Martin F."/>
            <person name="Silar P."/>
            <person name="Natvig D."/>
            <person name="Lalanne C."/>
            <person name="Gautier V."/>
            <person name="Ament-Velasquez S.L."/>
            <person name="Kruys A."/>
            <person name="Hutchinson M.I."/>
            <person name="Powell A.J."/>
            <person name="Barry K."/>
            <person name="Miller A.N."/>
            <person name="Grigoriev I.V."/>
            <person name="Debuchy R."/>
            <person name="Gladieux P."/>
            <person name="Thoren M.H."/>
            <person name="Johannesson H."/>
        </authorList>
    </citation>
    <scope>NUCLEOTIDE SEQUENCE</scope>
    <source>
        <strain evidence="1">PSN309</strain>
    </source>
</reference>
<organism evidence="1 2">
    <name type="scientific">Podospora australis</name>
    <dbReference type="NCBI Taxonomy" id="1536484"/>
    <lineage>
        <taxon>Eukaryota</taxon>
        <taxon>Fungi</taxon>
        <taxon>Dikarya</taxon>
        <taxon>Ascomycota</taxon>
        <taxon>Pezizomycotina</taxon>
        <taxon>Sordariomycetes</taxon>
        <taxon>Sordariomycetidae</taxon>
        <taxon>Sordariales</taxon>
        <taxon>Podosporaceae</taxon>
        <taxon>Podospora</taxon>
    </lineage>
</organism>
<evidence type="ECO:0000313" key="1">
    <source>
        <dbReference type="EMBL" id="KAK4184419.1"/>
    </source>
</evidence>